<dbReference type="Proteomes" id="UP000438429">
    <property type="component" value="Unassembled WGS sequence"/>
</dbReference>
<reference evidence="1 2" key="1">
    <citation type="submission" date="2019-06" db="EMBL/GenBank/DDBJ databases">
        <title>Draft genomes of female and male turbot (Scophthalmus maximus).</title>
        <authorList>
            <person name="Xu H."/>
            <person name="Xu X.-W."/>
            <person name="Shao C."/>
            <person name="Chen S."/>
        </authorList>
    </citation>
    <scope>NUCLEOTIDE SEQUENCE [LARGE SCALE GENOMIC DNA]</scope>
    <source>
        <strain evidence="1">Ysfricsl-2016a</strain>
        <tissue evidence="1">Blood</tissue>
    </source>
</reference>
<sequence>MFPFNFNAKFSGPHGKWQKAKRQKWTLNLKKRLCDVTHRTATRQCKDKGRQSSLFLLHGCHHGSTLRSSRITRLVCCIKVTTTRETEEPLSDERSVGVLEDELREQCFRSLSAGSVMDLPNYPIGTLIAFF</sequence>
<organism evidence="1 2">
    <name type="scientific">Scophthalmus maximus</name>
    <name type="common">Turbot</name>
    <name type="synonym">Psetta maxima</name>
    <dbReference type="NCBI Taxonomy" id="52904"/>
    <lineage>
        <taxon>Eukaryota</taxon>
        <taxon>Metazoa</taxon>
        <taxon>Chordata</taxon>
        <taxon>Craniata</taxon>
        <taxon>Vertebrata</taxon>
        <taxon>Euteleostomi</taxon>
        <taxon>Actinopterygii</taxon>
        <taxon>Neopterygii</taxon>
        <taxon>Teleostei</taxon>
        <taxon>Neoteleostei</taxon>
        <taxon>Acanthomorphata</taxon>
        <taxon>Carangaria</taxon>
        <taxon>Pleuronectiformes</taxon>
        <taxon>Pleuronectoidei</taxon>
        <taxon>Scophthalmidae</taxon>
        <taxon>Scophthalmus</taxon>
    </lineage>
</organism>
<dbReference type="AlphaFoldDB" id="A0A6A4RYK2"/>
<evidence type="ECO:0000313" key="1">
    <source>
        <dbReference type="EMBL" id="KAF0025697.1"/>
    </source>
</evidence>
<evidence type="ECO:0000313" key="2">
    <source>
        <dbReference type="Proteomes" id="UP000438429"/>
    </source>
</evidence>
<proteinExistence type="predicted"/>
<protein>
    <submittedName>
        <fullName evidence="1">Uncharacterized protein</fullName>
    </submittedName>
</protein>
<comment type="caution">
    <text evidence="1">The sequence shown here is derived from an EMBL/GenBank/DDBJ whole genome shotgun (WGS) entry which is preliminary data.</text>
</comment>
<gene>
    <name evidence="1" type="ORF">F2P81_022578</name>
</gene>
<accession>A0A6A4RYK2</accession>
<name>A0A6A4RYK2_SCOMX</name>
<dbReference type="EMBL" id="VEVO01000020">
    <property type="protein sequence ID" value="KAF0025697.1"/>
    <property type="molecule type" value="Genomic_DNA"/>
</dbReference>